<reference evidence="1" key="1">
    <citation type="submission" date="2020-08" db="EMBL/GenBank/DDBJ databases">
        <title>Multicomponent nature underlies the extraordinary mechanical properties of spider dragline silk.</title>
        <authorList>
            <person name="Kono N."/>
            <person name="Nakamura H."/>
            <person name="Mori M."/>
            <person name="Yoshida Y."/>
            <person name="Ohtoshi R."/>
            <person name="Malay A.D."/>
            <person name="Moran D.A.P."/>
            <person name="Tomita M."/>
            <person name="Numata K."/>
            <person name="Arakawa K."/>
        </authorList>
    </citation>
    <scope>NUCLEOTIDE SEQUENCE</scope>
</reference>
<protein>
    <submittedName>
        <fullName evidence="1">Uncharacterized protein</fullName>
    </submittedName>
</protein>
<gene>
    <name evidence="1" type="ORF">NPIL_624511</name>
</gene>
<evidence type="ECO:0000313" key="1">
    <source>
        <dbReference type="EMBL" id="GFT02175.1"/>
    </source>
</evidence>
<dbReference type="EMBL" id="BMAW01007071">
    <property type="protein sequence ID" value="GFT02175.1"/>
    <property type="molecule type" value="Genomic_DNA"/>
</dbReference>
<name>A0A8X6N9D1_NEPPI</name>
<dbReference type="OrthoDB" id="10321610at2759"/>
<comment type="caution">
    <text evidence="1">The sequence shown here is derived from an EMBL/GenBank/DDBJ whole genome shotgun (WGS) entry which is preliminary data.</text>
</comment>
<dbReference type="AlphaFoldDB" id="A0A8X6N9D1"/>
<accession>A0A8X6N9D1</accession>
<proteinExistence type="predicted"/>
<organism evidence="1 2">
    <name type="scientific">Nephila pilipes</name>
    <name type="common">Giant wood spider</name>
    <name type="synonym">Nephila maculata</name>
    <dbReference type="NCBI Taxonomy" id="299642"/>
    <lineage>
        <taxon>Eukaryota</taxon>
        <taxon>Metazoa</taxon>
        <taxon>Ecdysozoa</taxon>
        <taxon>Arthropoda</taxon>
        <taxon>Chelicerata</taxon>
        <taxon>Arachnida</taxon>
        <taxon>Araneae</taxon>
        <taxon>Araneomorphae</taxon>
        <taxon>Entelegynae</taxon>
        <taxon>Araneoidea</taxon>
        <taxon>Nephilidae</taxon>
        <taxon>Nephila</taxon>
    </lineage>
</organism>
<sequence length="117" mass="13350">MCRGEIQSELFMDYVGGRRLNRCHDNALNAGIVGEFAILKKREKPALFQASFMETLPTRMSEWITNNFSNSPVCPLEWKDVYVANPIRLADNKSNKLQISVTTASSQRKEQISLRDL</sequence>
<keyword evidence="2" id="KW-1185">Reference proteome</keyword>
<dbReference type="Proteomes" id="UP000887013">
    <property type="component" value="Unassembled WGS sequence"/>
</dbReference>
<evidence type="ECO:0000313" key="2">
    <source>
        <dbReference type="Proteomes" id="UP000887013"/>
    </source>
</evidence>